<accession>A0A015X605</accession>
<proteinExistence type="predicted"/>
<name>A0A015X605_BACFG</name>
<evidence type="ECO:0000313" key="2">
    <source>
        <dbReference type="Proteomes" id="UP000022082"/>
    </source>
</evidence>
<protein>
    <submittedName>
        <fullName evidence="1">Uncharacterized protein</fullName>
    </submittedName>
</protein>
<dbReference type="EMBL" id="JGDJ01000261">
    <property type="protein sequence ID" value="EXZ27113.1"/>
    <property type="molecule type" value="Genomic_DNA"/>
</dbReference>
<organism evidence="1 2">
    <name type="scientific">Bacteroides fragilis str. S36L11</name>
    <dbReference type="NCBI Taxonomy" id="1339327"/>
    <lineage>
        <taxon>Bacteria</taxon>
        <taxon>Pseudomonadati</taxon>
        <taxon>Bacteroidota</taxon>
        <taxon>Bacteroidia</taxon>
        <taxon>Bacteroidales</taxon>
        <taxon>Bacteroidaceae</taxon>
        <taxon>Bacteroides</taxon>
    </lineage>
</organism>
<sequence length="46" mass="5302">MNWKSKLPINKTIDLTDRYIIEKSDTSDSTALFYYILVLLGSYSLA</sequence>
<dbReference type="AlphaFoldDB" id="A0A015X605"/>
<gene>
    <name evidence="1" type="ORF">M136_3736</name>
</gene>
<reference evidence="1 2" key="1">
    <citation type="submission" date="2014-02" db="EMBL/GenBank/DDBJ databases">
        <authorList>
            <person name="Sears C."/>
            <person name="Carroll K."/>
            <person name="Sack B.R."/>
            <person name="Qadri F."/>
            <person name="Myers L.L."/>
            <person name="Chung G.-T."/>
            <person name="Escheverria P."/>
            <person name="Fraser C.M."/>
            <person name="Sadzewicz L."/>
            <person name="Shefchek K.A."/>
            <person name="Tallon L."/>
            <person name="Das S.P."/>
            <person name="Daugherty S."/>
            <person name="Mongodin E.F."/>
        </authorList>
    </citation>
    <scope>NUCLEOTIDE SEQUENCE [LARGE SCALE GENOMIC DNA]</scope>
    <source>
        <strain evidence="1 2">S36L11</strain>
    </source>
</reference>
<evidence type="ECO:0000313" key="1">
    <source>
        <dbReference type="EMBL" id="EXZ27113.1"/>
    </source>
</evidence>
<dbReference type="Proteomes" id="UP000022082">
    <property type="component" value="Unassembled WGS sequence"/>
</dbReference>
<comment type="caution">
    <text evidence="1">The sequence shown here is derived from an EMBL/GenBank/DDBJ whole genome shotgun (WGS) entry which is preliminary data.</text>
</comment>